<dbReference type="Gene3D" id="3.10.290.10">
    <property type="entry name" value="RNA-binding S4 domain"/>
    <property type="match status" value="1"/>
</dbReference>
<evidence type="ECO:0000256" key="3">
    <source>
        <dbReference type="ARBA" id="ARBA00022741"/>
    </source>
</evidence>
<dbReference type="PROSITE" id="PS50889">
    <property type="entry name" value="S4"/>
    <property type="match status" value="1"/>
</dbReference>
<dbReference type="PRINTS" id="PR01040">
    <property type="entry name" value="TRNASYNTHTYR"/>
</dbReference>
<evidence type="ECO:0000256" key="8">
    <source>
        <dbReference type="ARBA" id="ARBA00048248"/>
    </source>
</evidence>
<dbReference type="PANTHER" id="PTHR11766">
    <property type="entry name" value="TYROSYL-TRNA SYNTHETASE"/>
    <property type="match status" value="1"/>
</dbReference>
<keyword evidence="4" id="KW-0067">ATP-binding</keyword>
<dbReference type="EC" id="6.1.1.1" evidence="1"/>
<keyword evidence="2" id="KW-0436">Ligase</keyword>
<dbReference type="NCBIfam" id="TIGR00234">
    <property type="entry name" value="tyrS"/>
    <property type="match status" value="1"/>
</dbReference>
<dbReference type="GO" id="GO:0004831">
    <property type="term" value="F:tyrosine-tRNA ligase activity"/>
    <property type="evidence" value="ECO:0007669"/>
    <property type="project" value="UniProtKB-EC"/>
</dbReference>
<dbReference type="EMBL" id="UINC01003310">
    <property type="protein sequence ID" value="SVA05185.1"/>
    <property type="molecule type" value="Genomic_DNA"/>
</dbReference>
<evidence type="ECO:0000256" key="4">
    <source>
        <dbReference type="ARBA" id="ARBA00022840"/>
    </source>
</evidence>
<dbReference type="InterPro" id="IPR002307">
    <property type="entry name" value="Tyr-tRNA-ligase"/>
</dbReference>
<dbReference type="InterPro" id="IPR014729">
    <property type="entry name" value="Rossmann-like_a/b/a_fold"/>
</dbReference>
<evidence type="ECO:0000313" key="9">
    <source>
        <dbReference type="EMBL" id="SVA05185.1"/>
    </source>
</evidence>
<evidence type="ECO:0000256" key="7">
    <source>
        <dbReference type="ARBA" id="ARBA00033323"/>
    </source>
</evidence>
<dbReference type="GO" id="GO:0006437">
    <property type="term" value="P:tyrosyl-tRNA aminoacylation"/>
    <property type="evidence" value="ECO:0007669"/>
    <property type="project" value="InterPro"/>
</dbReference>
<gene>
    <name evidence="9" type="ORF">METZ01_LOCUS58039</name>
</gene>
<evidence type="ECO:0000256" key="6">
    <source>
        <dbReference type="ARBA" id="ARBA00023146"/>
    </source>
</evidence>
<dbReference type="GO" id="GO:0003723">
    <property type="term" value="F:RNA binding"/>
    <property type="evidence" value="ECO:0007669"/>
    <property type="project" value="InterPro"/>
</dbReference>
<dbReference type="SUPFAM" id="SSF52374">
    <property type="entry name" value="Nucleotidylyl transferase"/>
    <property type="match status" value="1"/>
</dbReference>
<dbReference type="GO" id="GO:0005524">
    <property type="term" value="F:ATP binding"/>
    <property type="evidence" value="ECO:0007669"/>
    <property type="project" value="UniProtKB-KW"/>
</dbReference>
<dbReference type="InterPro" id="IPR024088">
    <property type="entry name" value="Tyr-tRNA-ligase_bac-type"/>
</dbReference>
<keyword evidence="6" id="KW-0030">Aminoacyl-tRNA synthetase</keyword>
<organism evidence="9">
    <name type="scientific">marine metagenome</name>
    <dbReference type="NCBI Taxonomy" id="408172"/>
    <lineage>
        <taxon>unclassified sequences</taxon>
        <taxon>metagenomes</taxon>
        <taxon>ecological metagenomes</taxon>
    </lineage>
</organism>
<evidence type="ECO:0000256" key="5">
    <source>
        <dbReference type="ARBA" id="ARBA00022917"/>
    </source>
</evidence>
<reference evidence="9" key="1">
    <citation type="submission" date="2018-05" db="EMBL/GenBank/DDBJ databases">
        <authorList>
            <person name="Lanie J.A."/>
            <person name="Ng W.-L."/>
            <person name="Kazmierczak K.M."/>
            <person name="Andrzejewski T.M."/>
            <person name="Davidsen T.M."/>
            <person name="Wayne K.J."/>
            <person name="Tettelin H."/>
            <person name="Glass J.I."/>
            <person name="Rusch D."/>
            <person name="Podicherti R."/>
            <person name="Tsui H.-C.T."/>
            <person name="Winkler M.E."/>
        </authorList>
    </citation>
    <scope>NUCLEOTIDE SEQUENCE</scope>
</reference>
<dbReference type="Pfam" id="PF00579">
    <property type="entry name" value="tRNA-synt_1b"/>
    <property type="match status" value="1"/>
</dbReference>
<dbReference type="InterPro" id="IPR036986">
    <property type="entry name" value="S4_RNA-bd_sf"/>
</dbReference>
<dbReference type="InterPro" id="IPR002305">
    <property type="entry name" value="aa-tRNA-synth_Ic"/>
</dbReference>
<keyword evidence="3" id="KW-0547">Nucleotide-binding</keyword>
<sequence length="404" mass="46906">MSASKVKKLLLESFSRTTDEIFSLNEFQELIDSKKKIRIKYGVDVTSPYLHIGHAVNLWMMRELQDLGHKVIFLIGDFTTQIGDPTGRNNTRPIIPQSEIDKNAEEFIRQAKMVLRFDDPNLLEVRRNSEWFSKYQLSEFLKLLSMVTHARLISRDMFQRRIKDQEDIYLHEMIYPILQGYDSYVLESDLTIIGSDQLFNEMLGRFYQQKFGQKPQVIITTKITQGIDGKAKQSKSLDNYIGLGHSSRDKFGRCMKIPDGLILEYLKIYTKVSVEEISLIEKEIASDPMRWKKFLAEEIIKRYHDETSAKSEREWFENTFSKKITPEDIPVLEIEGSQWVAIDLVNKYFDNSKSSSEVRRLFKQGAVSVNGENISLFDVNVEVATGDVIKVGKRNWFKIKIVGN</sequence>
<evidence type="ECO:0000256" key="2">
    <source>
        <dbReference type="ARBA" id="ARBA00022598"/>
    </source>
</evidence>
<dbReference type="Gene3D" id="3.40.50.620">
    <property type="entry name" value="HUPs"/>
    <property type="match status" value="1"/>
</dbReference>
<dbReference type="AlphaFoldDB" id="A0A381SMC6"/>
<dbReference type="CDD" id="cd00165">
    <property type="entry name" value="S4"/>
    <property type="match status" value="1"/>
</dbReference>
<accession>A0A381SMC6</accession>
<evidence type="ECO:0000256" key="1">
    <source>
        <dbReference type="ARBA" id="ARBA00013160"/>
    </source>
</evidence>
<dbReference type="PANTHER" id="PTHR11766:SF1">
    <property type="entry name" value="TYROSINE--TRNA LIGASE"/>
    <property type="match status" value="1"/>
</dbReference>
<dbReference type="Gene3D" id="1.10.240.10">
    <property type="entry name" value="Tyrosyl-Transfer RNA Synthetase"/>
    <property type="match status" value="1"/>
</dbReference>
<keyword evidence="5" id="KW-0648">Protein biosynthesis</keyword>
<proteinExistence type="predicted"/>
<dbReference type="GO" id="GO:0005829">
    <property type="term" value="C:cytosol"/>
    <property type="evidence" value="ECO:0007669"/>
    <property type="project" value="TreeGrafter"/>
</dbReference>
<protein>
    <recommendedName>
        <fullName evidence="1">tyrosine--tRNA ligase</fullName>
        <ecNumber evidence="1">6.1.1.1</ecNumber>
    </recommendedName>
    <alternativeName>
        <fullName evidence="7">Tyrosyl-tRNA synthetase</fullName>
    </alternativeName>
</protein>
<dbReference type="SUPFAM" id="SSF55174">
    <property type="entry name" value="Alpha-L RNA-binding motif"/>
    <property type="match status" value="1"/>
</dbReference>
<comment type="catalytic activity">
    <reaction evidence="8">
        <text>tRNA(Tyr) + L-tyrosine + ATP = L-tyrosyl-tRNA(Tyr) + AMP + diphosphate + H(+)</text>
        <dbReference type="Rhea" id="RHEA:10220"/>
        <dbReference type="Rhea" id="RHEA-COMP:9706"/>
        <dbReference type="Rhea" id="RHEA-COMP:9707"/>
        <dbReference type="ChEBI" id="CHEBI:15378"/>
        <dbReference type="ChEBI" id="CHEBI:30616"/>
        <dbReference type="ChEBI" id="CHEBI:33019"/>
        <dbReference type="ChEBI" id="CHEBI:58315"/>
        <dbReference type="ChEBI" id="CHEBI:78442"/>
        <dbReference type="ChEBI" id="CHEBI:78536"/>
        <dbReference type="ChEBI" id="CHEBI:456215"/>
        <dbReference type="EC" id="6.1.1.1"/>
    </reaction>
</comment>
<name>A0A381SMC6_9ZZZZ</name>